<protein>
    <recommendedName>
        <fullName evidence="3">HTH La-type RNA-binding domain-containing protein</fullName>
    </recommendedName>
</protein>
<feature type="non-terminal residue" evidence="4">
    <location>
        <position position="1"/>
    </location>
</feature>
<dbReference type="Proteomes" id="UP001189429">
    <property type="component" value="Unassembled WGS sequence"/>
</dbReference>
<keyword evidence="1" id="KW-0694">RNA-binding</keyword>
<evidence type="ECO:0000313" key="5">
    <source>
        <dbReference type="Proteomes" id="UP001189429"/>
    </source>
</evidence>
<sequence>APGPPGKRPRVGEEGSLSLPALRLQVEHYLSDVSLETDEFLHDKVDVDGSIAAEWLRSCPKVQEIGELRGWPVTDEELASALEGSPEIAAEWSPRAQEEGAAGPSLRVRRPLPLPALRRAGWLAQQVEQRRSAEDDERAPADGACAEAPLAAVGARVRERGAGAVGSVVAVDGSEATVALADGDFRVLSLHELEAAPGG</sequence>
<evidence type="ECO:0000256" key="2">
    <source>
        <dbReference type="SAM" id="MobiDB-lite"/>
    </source>
</evidence>
<dbReference type="InterPro" id="IPR036390">
    <property type="entry name" value="WH_DNA-bd_sf"/>
</dbReference>
<dbReference type="Gene3D" id="1.10.10.10">
    <property type="entry name" value="Winged helix-like DNA-binding domain superfamily/Winged helix DNA-binding domain"/>
    <property type="match status" value="1"/>
</dbReference>
<evidence type="ECO:0000313" key="4">
    <source>
        <dbReference type="EMBL" id="CAK0908359.1"/>
    </source>
</evidence>
<dbReference type="InterPro" id="IPR006630">
    <property type="entry name" value="La_HTH"/>
</dbReference>
<evidence type="ECO:0000259" key="3">
    <source>
        <dbReference type="SMART" id="SM00715"/>
    </source>
</evidence>
<dbReference type="InterPro" id="IPR036388">
    <property type="entry name" value="WH-like_DNA-bd_sf"/>
</dbReference>
<gene>
    <name evidence="4" type="ORF">PCOR1329_LOCUS83053</name>
</gene>
<name>A0ABN9Y723_9DINO</name>
<feature type="domain" description="HTH La-type RNA-binding" evidence="3">
    <location>
        <begin position="16"/>
        <end position="111"/>
    </location>
</feature>
<dbReference type="EMBL" id="CAUYUJ010021996">
    <property type="protein sequence ID" value="CAK0908359.1"/>
    <property type="molecule type" value="Genomic_DNA"/>
</dbReference>
<reference evidence="4" key="1">
    <citation type="submission" date="2023-10" db="EMBL/GenBank/DDBJ databases">
        <authorList>
            <person name="Chen Y."/>
            <person name="Shah S."/>
            <person name="Dougan E. K."/>
            <person name="Thang M."/>
            <person name="Chan C."/>
        </authorList>
    </citation>
    <scope>NUCLEOTIDE SEQUENCE [LARGE SCALE GENOMIC DNA]</scope>
</reference>
<dbReference type="SMART" id="SM00715">
    <property type="entry name" value="LA"/>
    <property type="match status" value="1"/>
</dbReference>
<organism evidence="4 5">
    <name type="scientific">Prorocentrum cordatum</name>
    <dbReference type="NCBI Taxonomy" id="2364126"/>
    <lineage>
        <taxon>Eukaryota</taxon>
        <taxon>Sar</taxon>
        <taxon>Alveolata</taxon>
        <taxon>Dinophyceae</taxon>
        <taxon>Prorocentrales</taxon>
        <taxon>Prorocentraceae</taxon>
        <taxon>Prorocentrum</taxon>
    </lineage>
</organism>
<accession>A0ABN9Y723</accession>
<feature type="region of interest" description="Disordered" evidence="2">
    <location>
        <begin position="89"/>
        <end position="108"/>
    </location>
</feature>
<comment type="caution">
    <text evidence="4">The sequence shown here is derived from an EMBL/GenBank/DDBJ whole genome shotgun (WGS) entry which is preliminary data.</text>
</comment>
<keyword evidence="5" id="KW-1185">Reference proteome</keyword>
<evidence type="ECO:0000256" key="1">
    <source>
        <dbReference type="ARBA" id="ARBA00022884"/>
    </source>
</evidence>
<dbReference type="SUPFAM" id="SSF46785">
    <property type="entry name" value="Winged helix' DNA-binding domain"/>
    <property type="match status" value="1"/>
</dbReference>
<proteinExistence type="predicted"/>